<evidence type="ECO:0000313" key="1">
    <source>
        <dbReference type="EMBL" id="EXX76566.1"/>
    </source>
</evidence>
<sequence length="105" mass="11850">MTSDSVLRCTSMCTRAAEYEFHKGWRVSQAILDSRNMGEGDLPKALDQVNGKFLVRYELGLFGLPFSYTSLYKKSLSPFHNTHGKHPALDPELLLQQSTELRKSG</sequence>
<dbReference type="HOGENOM" id="CLU_2238060_0_0_1"/>
<keyword evidence="2" id="KW-1185">Reference proteome</keyword>
<evidence type="ECO:0000313" key="2">
    <source>
        <dbReference type="Proteomes" id="UP000022910"/>
    </source>
</evidence>
<reference evidence="1 2" key="1">
    <citation type="submission" date="2014-02" db="EMBL/GenBank/DDBJ databases">
        <title>Single nucleus genome sequencing reveals high similarity among nuclei of an endomycorrhizal fungus.</title>
        <authorList>
            <person name="Lin K."/>
            <person name="Geurts R."/>
            <person name="Zhang Z."/>
            <person name="Limpens E."/>
            <person name="Saunders D.G."/>
            <person name="Mu D."/>
            <person name="Pang E."/>
            <person name="Cao H."/>
            <person name="Cha H."/>
            <person name="Lin T."/>
            <person name="Zhou Q."/>
            <person name="Shang Y."/>
            <person name="Li Y."/>
            <person name="Ivanov S."/>
            <person name="Sharma T."/>
            <person name="Velzen R.V."/>
            <person name="Ruijter N.D."/>
            <person name="Aanen D.K."/>
            <person name="Win J."/>
            <person name="Kamoun S."/>
            <person name="Bisseling T."/>
            <person name="Huang S."/>
        </authorList>
    </citation>
    <scope>NUCLEOTIDE SEQUENCE [LARGE SCALE GENOMIC DNA]</scope>
    <source>
        <strain evidence="2">DAOM197198w</strain>
    </source>
</reference>
<comment type="caution">
    <text evidence="1">The sequence shown here is derived from an EMBL/GenBank/DDBJ whole genome shotgun (WGS) entry which is preliminary data.</text>
</comment>
<organism evidence="1 2">
    <name type="scientific">Rhizophagus irregularis (strain DAOM 197198w)</name>
    <name type="common">Glomus intraradices</name>
    <dbReference type="NCBI Taxonomy" id="1432141"/>
    <lineage>
        <taxon>Eukaryota</taxon>
        <taxon>Fungi</taxon>
        <taxon>Fungi incertae sedis</taxon>
        <taxon>Mucoromycota</taxon>
        <taxon>Glomeromycotina</taxon>
        <taxon>Glomeromycetes</taxon>
        <taxon>Glomerales</taxon>
        <taxon>Glomeraceae</taxon>
        <taxon>Rhizophagus</taxon>
    </lineage>
</organism>
<proteinExistence type="predicted"/>
<accession>A0A015LV45</accession>
<protein>
    <submittedName>
        <fullName evidence="1">Uncharacterized protein</fullName>
    </submittedName>
</protein>
<dbReference type="AlphaFoldDB" id="A0A015LV45"/>
<dbReference type="EMBL" id="JEMT01012182">
    <property type="protein sequence ID" value="EXX76566.1"/>
    <property type="molecule type" value="Genomic_DNA"/>
</dbReference>
<name>A0A015LV45_RHIIW</name>
<dbReference type="Proteomes" id="UP000022910">
    <property type="component" value="Unassembled WGS sequence"/>
</dbReference>
<gene>
    <name evidence="1" type="ORF">RirG_032020</name>
</gene>